<keyword evidence="3" id="KW-1185">Reference proteome</keyword>
<evidence type="ECO:0000256" key="1">
    <source>
        <dbReference type="SAM" id="MobiDB-lite"/>
    </source>
</evidence>
<accession>A0A164AVX3</accession>
<sequence>MNLVQFDGRVEAIAGALDIPIDRARMLIGSVIVAQMLPDKAVVKGGISVKFRLGEVGTRATADLDVAARNRTTFLDELNQRLEIGWGTVPASRGALKRNPDAPPRRAFSGMARPARRLLNNERGRGGKNADKAVSSAVGQT</sequence>
<feature type="compositionally biased region" description="Basic and acidic residues" evidence="1">
    <location>
        <begin position="119"/>
        <end position="131"/>
    </location>
</feature>
<dbReference type="EMBL" id="LWCI01000102">
    <property type="protein sequence ID" value="KZS62868.1"/>
    <property type="molecule type" value="Genomic_DNA"/>
</dbReference>
<reference evidence="3" key="1">
    <citation type="submission" date="2016-04" db="EMBL/GenBank/DDBJ databases">
        <authorList>
            <person name="Strapagiel D."/>
            <person name="Borowka P."/>
            <person name="Marciniak B."/>
            <person name="Bakula Z."/>
            <person name="Van Ingen J."/>
            <person name="Safianowska A."/>
            <person name="Dziadek J."/>
            <person name="Jagielski T."/>
        </authorList>
    </citation>
    <scope>NUCLEOTIDE SEQUENCE [LARGE SCALE GENOMIC DNA]</scope>
    <source>
        <strain evidence="3">1010001458</strain>
    </source>
</reference>
<evidence type="ECO:0000313" key="2">
    <source>
        <dbReference type="EMBL" id="KZS62868.1"/>
    </source>
</evidence>
<name>A0A164AVX3_9MYCO</name>
<comment type="caution">
    <text evidence="2">The sequence shown here is derived from an EMBL/GenBank/DDBJ whole genome shotgun (WGS) entry which is preliminary data.</text>
</comment>
<gene>
    <name evidence="2" type="ORF">A4G28_06035</name>
</gene>
<protein>
    <submittedName>
        <fullName evidence="2">Uncharacterized protein</fullName>
    </submittedName>
</protein>
<feature type="region of interest" description="Disordered" evidence="1">
    <location>
        <begin position="95"/>
        <end position="141"/>
    </location>
</feature>
<organism evidence="2 3">
    <name type="scientific">Mycobacterium ostraviense</name>
    <dbReference type="NCBI Taxonomy" id="2738409"/>
    <lineage>
        <taxon>Bacteria</taxon>
        <taxon>Bacillati</taxon>
        <taxon>Actinomycetota</taxon>
        <taxon>Actinomycetes</taxon>
        <taxon>Mycobacteriales</taxon>
        <taxon>Mycobacteriaceae</taxon>
        <taxon>Mycobacterium</taxon>
    </lineage>
</organism>
<dbReference type="RefSeq" id="WP_075510421.1">
    <property type="nucleotide sequence ID" value="NZ_CP089224.1"/>
</dbReference>
<evidence type="ECO:0000313" key="3">
    <source>
        <dbReference type="Proteomes" id="UP000077342"/>
    </source>
</evidence>
<dbReference type="AlphaFoldDB" id="A0A164AVX3"/>
<dbReference type="Proteomes" id="UP000077342">
    <property type="component" value="Unassembled WGS sequence"/>
</dbReference>
<proteinExistence type="predicted"/>